<reference evidence="1 2" key="1">
    <citation type="submission" date="2017-09" db="EMBL/GenBank/DDBJ databases">
        <title>Reassesment of A. cryaerophilus.</title>
        <authorList>
            <person name="Perez-Cataluna A."/>
            <person name="Collado L."/>
            <person name="Salgado O."/>
            <person name="Lefinanco V."/>
            <person name="Figueras M.J."/>
        </authorList>
    </citation>
    <scope>NUCLEOTIDE SEQUENCE [LARGE SCALE GENOMIC DNA]</scope>
    <source>
        <strain evidence="1 2">LMG 10210</strain>
    </source>
</reference>
<proteinExistence type="predicted"/>
<gene>
    <name evidence="1" type="ORF">CJ673_00390</name>
</gene>
<comment type="caution">
    <text evidence="1">The sequence shown here is derived from an EMBL/GenBank/DDBJ whole genome shotgun (WGS) entry which is preliminary data.</text>
</comment>
<accession>A0A2S9T972</accession>
<dbReference type="AlphaFoldDB" id="A0A2S9T972"/>
<dbReference type="RefSeq" id="WP_105914422.1">
    <property type="nucleotide sequence ID" value="NZ_NXGE01000001.1"/>
</dbReference>
<evidence type="ECO:0008006" key="3">
    <source>
        <dbReference type="Google" id="ProtNLM"/>
    </source>
</evidence>
<dbReference type="Proteomes" id="UP000238281">
    <property type="component" value="Unassembled WGS sequence"/>
</dbReference>
<sequence>MLKIFIFLSIFILNVFAQTITFKEEKFLNALQTSVYKDGKIDFKKDYIEVSYKNLSTSYLFFDDYFISKDNQTEQRLNYEDRVELNLFYKLINLIYKDKKDGIEEFFKLQEIENKTVLIPNEYLSNSISKIEFKKVSNKLEFLKIYFKNEDYIQIVQN</sequence>
<evidence type="ECO:0000313" key="2">
    <source>
        <dbReference type="Proteomes" id="UP000238281"/>
    </source>
</evidence>
<dbReference type="EMBL" id="NXGE01000001">
    <property type="protein sequence ID" value="PRM95381.1"/>
    <property type="molecule type" value="Genomic_DNA"/>
</dbReference>
<evidence type="ECO:0000313" key="1">
    <source>
        <dbReference type="EMBL" id="PRM95381.1"/>
    </source>
</evidence>
<organism evidence="1 2">
    <name type="scientific">Aliarcobacter cryaerophilus</name>
    <dbReference type="NCBI Taxonomy" id="28198"/>
    <lineage>
        <taxon>Bacteria</taxon>
        <taxon>Pseudomonadati</taxon>
        <taxon>Campylobacterota</taxon>
        <taxon>Epsilonproteobacteria</taxon>
        <taxon>Campylobacterales</taxon>
        <taxon>Arcobacteraceae</taxon>
        <taxon>Aliarcobacter</taxon>
    </lineage>
</organism>
<name>A0A2S9T972_9BACT</name>
<protein>
    <recommendedName>
        <fullName evidence="3">Outer membrane lipoprotein carrier protein LolA</fullName>
    </recommendedName>
</protein>